<proteinExistence type="predicted"/>
<name>A0A8I1AHN6_ACIBZ</name>
<organism evidence="1 2">
    <name type="scientific">Acinetobacter bereziniae</name>
    <name type="common">Acinetobacter genomosp. 10</name>
    <dbReference type="NCBI Taxonomy" id="106648"/>
    <lineage>
        <taxon>Bacteria</taxon>
        <taxon>Pseudomonadati</taxon>
        <taxon>Pseudomonadota</taxon>
        <taxon>Gammaproteobacteria</taxon>
        <taxon>Moraxellales</taxon>
        <taxon>Moraxellaceae</taxon>
        <taxon>Acinetobacter</taxon>
    </lineage>
</organism>
<dbReference type="Pfam" id="PF01909">
    <property type="entry name" value="NTP_transf_2"/>
    <property type="match status" value="1"/>
</dbReference>
<dbReference type="RefSeq" id="WP_151780845.1">
    <property type="nucleotide sequence ID" value="NZ_BKNL01000011.1"/>
</dbReference>
<dbReference type="GO" id="GO:0016779">
    <property type="term" value="F:nucleotidyltransferase activity"/>
    <property type="evidence" value="ECO:0007669"/>
    <property type="project" value="InterPro"/>
</dbReference>
<dbReference type="AlphaFoldDB" id="A0A8I1AHN6"/>
<gene>
    <name evidence="1" type="ORF">I9054_000235</name>
</gene>
<dbReference type="CDD" id="cd05403">
    <property type="entry name" value="NT_KNTase_like"/>
    <property type="match status" value="1"/>
</dbReference>
<dbReference type="SUPFAM" id="SSF81301">
    <property type="entry name" value="Nucleotidyltransferase"/>
    <property type="match status" value="1"/>
</dbReference>
<sequence>MIQSEFEPVLMQVINVFCTEFPTELHSVYVYGSVAKGTAVSGQSDLDLCVVFVQPVDDVERKISQIKSDIMALTSFFSKVDVDIGVLQDVLNENNRKSWGAWIKFFCHPLYGENLSRQFENVEIDRSVILAINQGYDQEIQHYFEMLATTRLDLQDSVNLKKSVLKRIIRLLPLTWLEIEQWPVNLENTVLQALQKYPEQKPMFEYLLKELENPDVLSRDCLDQVQEIYFWVCRHIK</sequence>
<dbReference type="EMBL" id="CP092085">
    <property type="protein sequence ID" value="UUN97939.1"/>
    <property type="molecule type" value="Genomic_DNA"/>
</dbReference>
<dbReference type="InterPro" id="IPR002934">
    <property type="entry name" value="Polymerase_NTP_transf_dom"/>
</dbReference>
<dbReference type="Proteomes" id="UP000644140">
    <property type="component" value="Chromosome"/>
</dbReference>
<dbReference type="PROSITE" id="PS50152">
    <property type="entry name" value="25A_SYNTH_3"/>
    <property type="match status" value="1"/>
</dbReference>
<evidence type="ECO:0000313" key="1">
    <source>
        <dbReference type="EMBL" id="UUN97939.1"/>
    </source>
</evidence>
<accession>A0A8I1AHN6</accession>
<protein>
    <submittedName>
        <fullName evidence="1">Nucleotidyltransferase domain-containing protein</fullName>
    </submittedName>
</protein>
<dbReference type="InterPro" id="IPR043519">
    <property type="entry name" value="NT_sf"/>
</dbReference>
<evidence type="ECO:0000313" key="2">
    <source>
        <dbReference type="Proteomes" id="UP000644140"/>
    </source>
</evidence>
<reference evidence="1" key="1">
    <citation type="submission" date="2022-02" db="EMBL/GenBank/DDBJ databases">
        <title>Characterization of Tn125 harboring carbapenem-resistant Acinetobacter bereziniae clinical isolates.</title>
        <authorList>
            <person name="Wong N.-K."/>
            <person name="Pan Q."/>
        </authorList>
    </citation>
    <scope>NUCLEOTIDE SEQUENCE</scope>
    <source>
        <strain evidence="1">GD03393</strain>
    </source>
</reference>
<dbReference type="Gene3D" id="3.30.460.10">
    <property type="entry name" value="Beta Polymerase, domain 2"/>
    <property type="match status" value="1"/>
</dbReference>